<evidence type="ECO:0000313" key="2">
    <source>
        <dbReference type="EMBL" id="AHC40559.1"/>
    </source>
</evidence>
<gene>
    <name evidence="2" type="ORF">OVS_04160</name>
</gene>
<dbReference type="Proteomes" id="UP000018745">
    <property type="component" value="Chromosome"/>
</dbReference>
<dbReference type="EMBL" id="CP006935">
    <property type="protein sequence ID" value="AHC40559.1"/>
    <property type="molecule type" value="Genomic_DNA"/>
</dbReference>
<sequence length="160" mass="17482">MTLTLKLFGSLLAVGATTTAIAVPIVTASSTSTSSGNVNKTSDSEDCKEILKDEAQKEDEGKLMVCFSKVGENVSFWWLDKSDSQLKEVKKLNSLGYSLRVELNLGNFGVSRDLIVVPQDKYFSGGAYVIFPKSTEIDPSKCTVKGELKNWTLDCSKQKI</sequence>
<proteinExistence type="predicted"/>
<evidence type="ECO:0000256" key="1">
    <source>
        <dbReference type="SAM" id="SignalP"/>
    </source>
</evidence>
<name>A0ABM5P264_9MOLU</name>
<evidence type="ECO:0000313" key="3">
    <source>
        <dbReference type="Proteomes" id="UP000018745"/>
    </source>
</evidence>
<feature type="signal peptide" evidence="1">
    <location>
        <begin position="1"/>
        <end position="22"/>
    </location>
</feature>
<feature type="chain" id="PRO_5045035492" evidence="1">
    <location>
        <begin position="23"/>
        <end position="160"/>
    </location>
</feature>
<keyword evidence="1" id="KW-0732">Signal</keyword>
<reference evidence="2 3" key="1">
    <citation type="journal article" date="2014" name="Genome Announc.">
        <title>Complete Genome Sequence of Mycoplasma ovis Strain Michigan, a Hemoplasma of Sheep with Two Distinct 16S rRNA Genes.</title>
        <authorList>
            <person name="Deshuillers P.L."/>
            <person name="Santos A.P."/>
            <person name="do Nascimento N.C."/>
            <person name="Hampel J.A."/>
            <person name="Bergin I.L."/>
            <person name="Dyson M.C."/>
            <person name="Messick J.B."/>
        </authorList>
    </citation>
    <scope>NUCLEOTIDE SEQUENCE [LARGE SCALE GENOMIC DNA]</scope>
    <source>
        <strain evidence="2 3">Michigan</strain>
    </source>
</reference>
<dbReference type="RefSeq" id="WP_024071588.1">
    <property type="nucleotide sequence ID" value="NC_023062.1"/>
</dbReference>
<keyword evidence="3" id="KW-1185">Reference proteome</keyword>
<accession>A0ABM5P264</accession>
<protein>
    <submittedName>
        <fullName evidence="2">Uncharacterized protein</fullName>
    </submittedName>
</protein>
<organism evidence="2 3">
    <name type="scientific">Mycoplasma ovis str. Michigan</name>
    <dbReference type="NCBI Taxonomy" id="1415773"/>
    <lineage>
        <taxon>Bacteria</taxon>
        <taxon>Bacillati</taxon>
        <taxon>Mycoplasmatota</taxon>
        <taxon>Mollicutes</taxon>
        <taxon>Mycoplasmataceae</taxon>
        <taxon>Mycoplasma</taxon>
    </lineage>
</organism>